<evidence type="ECO:0000313" key="2">
    <source>
        <dbReference type="Proteomes" id="UP000299102"/>
    </source>
</evidence>
<sequence>MACLKQPEPSAFSFPANWNALHTNAACVIRLMRMKEPSLVVIKLCHTSAETARFLEGQKIELTGHPPYSPDLADLAPNDFYWFPSVNNNVRSQHLSSREEAVDAFKMNILGIPQSEWKKCY</sequence>
<organism evidence="1 2">
    <name type="scientific">Eumeta variegata</name>
    <name type="common">Bagworm moth</name>
    <name type="synonym">Eumeta japonica</name>
    <dbReference type="NCBI Taxonomy" id="151549"/>
    <lineage>
        <taxon>Eukaryota</taxon>
        <taxon>Metazoa</taxon>
        <taxon>Ecdysozoa</taxon>
        <taxon>Arthropoda</taxon>
        <taxon>Hexapoda</taxon>
        <taxon>Insecta</taxon>
        <taxon>Pterygota</taxon>
        <taxon>Neoptera</taxon>
        <taxon>Endopterygota</taxon>
        <taxon>Lepidoptera</taxon>
        <taxon>Glossata</taxon>
        <taxon>Ditrysia</taxon>
        <taxon>Tineoidea</taxon>
        <taxon>Psychidae</taxon>
        <taxon>Oiketicinae</taxon>
        <taxon>Eumeta</taxon>
    </lineage>
</organism>
<dbReference type="InterPro" id="IPR036397">
    <property type="entry name" value="RNaseH_sf"/>
</dbReference>
<evidence type="ECO:0008006" key="3">
    <source>
        <dbReference type="Google" id="ProtNLM"/>
    </source>
</evidence>
<comment type="caution">
    <text evidence="1">The sequence shown here is derived from an EMBL/GenBank/DDBJ whole genome shotgun (WGS) entry which is preliminary data.</text>
</comment>
<evidence type="ECO:0000313" key="1">
    <source>
        <dbReference type="EMBL" id="GBP26147.1"/>
    </source>
</evidence>
<dbReference type="Proteomes" id="UP000299102">
    <property type="component" value="Unassembled WGS sequence"/>
</dbReference>
<dbReference type="GO" id="GO:0003676">
    <property type="term" value="F:nucleic acid binding"/>
    <property type="evidence" value="ECO:0007669"/>
    <property type="project" value="InterPro"/>
</dbReference>
<dbReference type="EMBL" id="BGZK01000177">
    <property type="protein sequence ID" value="GBP26147.1"/>
    <property type="molecule type" value="Genomic_DNA"/>
</dbReference>
<name>A0A4C1UJ78_EUMVA</name>
<keyword evidence="2" id="KW-1185">Reference proteome</keyword>
<gene>
    <name evidence="1" type="ORF">EVAR_74909_1</name>
</gene>
<dbReference type="AlphaFoldDB" id="A0A4C1UJ78"/>
<dbReference type="OrthoDB" id="10017160at2759"/>
<protein>
    <recommendedName>
        <fullName evidence="3">Mariner Mos1 transposase</fullName>
    </recommendedName>
</protein>
<reference evidence="1 2" key="1">
    <citation type="journal article" date="2019" name="Commun. Biol.">
        <title>The bagworm genome reveals a unique fibroin gene that provides high tensile strength.</title>
        <authorList>
            <person name="Kono N."/>
            <person name="Nakamura H."/>
            <person name="Ohtoshi R."/>
            <person name="Tomita M."/>
            <person name="Numata K."/>
            <person name="Arakawa K."/>
        </authorList>
    </citation>
    <scope>NUCLEOTIDE SEQUENCE [LARGE SCALE GENOMIC DNA]</scope>
</reference>
<dbReference type="Gene3D" id="3.30.420.10">
    <property type="entry name" value="Ribonuclease H-like superfamily/Ribonuclease H"/>
    <property type="match status" value="1"/>
</dbReference>
<accession>A0A4C1UJ78</accession>
<proteinExistence type="predicted"/>